<evidence type="ECO:0000256" key="1">
    <source>
        <dbReference type="SAM" id="SignalP"/>
    </source>
</evidence>
<accession>A0ABR3ES30</accession>
<dbReference type="PANTHER" id="PTHR38792:SF3">
    <property type="entry name" value="BNR_ASP-BOX REPEAT DOMAIN PROTEIN (AFU_ORTHOLOGUE AFUA_7G06430)-RELATED"/>
    <property type="match status" value="1"/>
</dbReference>
<reference evidence="2 3" key="1">
    <citation type="submission" date="2024-02" db="EMBL/GenBank/DDBJ databases">
        <title>A draft genome for the cacao thread blight pathogen Marasmius crinis-equi.</title>
        <authorList>
            <person name="Cohen S.P."/>
            <person name="Baruah I.K."/>
            <person name="Amoako-Attah I."/>
            <person name="Bukari Y."/>
            <person name="Meinhardt L.W."/>
            <person name="Bailey B.A."/>
        </authorList>
    </citation>
    <scope>NUCLEOTIDE SEQUENCE [LARGE SCALE GENOMIC DNA]</scope>
    <source>
        <strain evidence="2 3">GH-76</strain>
    </source>
</reference>
<protein>
    <recommendedName>
        <fullName evidence="4">Glycoside hydrolase family 93 protein</fullName>
    </recommendedName>
</protein>
<dbReference type="PANTHER" id="PTHR38792">
    <property type="entry name" value="BNR/ASP-BOX REPEAT DOMAIN PROTEIN (AFU_ORTHOLOGUE AFUA_7G06430)-RELATED"/>
    <property type="match status" value="1"/>
</dbReference>
<feature type="chain" id="PRO_5047049444" description="Glycoside hydrolase family 93 protein" evidence="1">
    <location>
        <begin position="17"/>
        <end position="371"/>
    </location>
</feature>
<proteinExistence type="predicted"/>
<keyword evidence="1" id="KW-0732">Signal</keyword>
<gene>
    <name evidence="2" type="ORF">V5O48_016330</name>
</gene>
<sequence length="371" mass="39834">MLVLFFSFLVAGLAQALTVVTPYTNRVIFSPPSNWPVPRTLYARSLLIANDGADSNVLLSTWENYSPQPPNVWFPVYRSTDLGQTWKPLSNITDTQNGWGLRYQPFLFELPSAVGSFPAGTILAAGNSIPADLSQTRIDVYASADKGRTWRFVSHVASGGRADPTNGQTPVWEPFFLVYKGQLVIYYSDQRDPSAHGQKLVHQVTSDLLNWGPVVDDVADANPADRPGMTTIAALPNGKYIMTYEYGGAPEINFAVYYRISDSPLTFASATGHNIRATTGEQTQSSPVVVWTPFGGSNGTIVVSANNNGGLWTNKQLGAVGSPWTLVPTGASASYARDLTVLPTSQQILITGAGSLGGSGNRVLASVINLS</sequence>
<dbReference type="Gene3D" id="2.120.10.10">
    <property type="match status" value="1"/>
</dbReference>
<dbReference type="InterPro" id="IPR036278">
    <property type="entry name" value="Sialidase_sf"/>
</dbReference>
<feature type="signal peptide" evidence="1">
    <location>
        <begin position="1"/>
        <end position="16"/>
    </location>
</feature>
<evidence type="ECO:0000313" key="2">
    <source>
        <dbReference type="EMBL" id="KAL0565690.1"/>
    </source>
</evidence>
<dbReference type="Proteomes" id="UP001465976">
    <property type="component" value="Unassembled WGS sequence"/>
</dbReference>
<evidence type="ECO:0000313" key="3">
    <source>
        <dbReference type="Proteomes" id="UP001465976"/>
    </source>
</evidence>
<dbReference type="CDD" id="cd15482">
    <property type="entry name" value="Sialidase_non-viral"/>
    <property type="match status" value="1"/>
</dbReference>
<dbReference type="EMBL" id="JBAHYK010002161">
    <property type="protein sequence ID" value="KAL0565690.1"/>
    <property type="molecule type" value="Genomic_DNA"/>
</dbReference>
<name>A0ABR3ES30_9AGAR</name>
<organism evidence="2 3">
    <name type="scientific">Marasmius crinis-equi</name>
    <dbReference type="NCBI Taxonomy" id="585013"/>
    <lineage>
        <taxon>Eukaryota</taxon>
        <taxon>Fungi</taxon>
        <taxon>Dikarya</taxon>
        <taxon>Basidiomycota</taxon>
        <taxon>Agaricomycotina</taxon>
        <taxon>Agaricomycetes</taxon>
        <taxon>Agaricomycetidae</taxon>
        <taxon>Agaricales</taxon>
        <taxon>Marasmiineae</taxon>
        <taxon>Marasmiaceae</taxon>
        <taxon>Marasmius</taxon>
    </lineage>
</organism>
<comment type="caution">
    <text evidence="2">The sequence shown here is derived from an EMBL/GenBank/DDBJ whole genome shotgun (WGS) entry which is preliminary data.</text>
</comment>
<dbReference type="SUPFAM" id="SSF50939">
    <property type="entry name" value="Sialidases"/>
    <property type="match status" value="1"/>
</dbReference>
<keyword evidence="3" id="KW-1185">Reference proteome</keyword>
<evidence type="ECO:0008006" key="4">
    <source>
        <dbReference type="Google" id="ProtNLM"/>
    </source>
</evidence>